<feature type="chain" id="PRO_5017479922" description="PepSY domain-containing protein" evidence="1">
    <location>
        <begin position="26"/>
        <end position="291"/>
    </location>
</feature>
<evidence type="ECO:0000313" key="2">
    <source>
        <dbReference type="EMBL" id="RFM24791.1"/>
    </source>
</evidence>
<dbReference type="Proteomes" id="UP000266389">
    <property type="component" value="Unassembled WGS sequence"/>
</dbReference>
<dbReference type="AlphaFoldDB" id="A0A395M291"/>
<protein>
    <recommendedName>
        <fullName evidence="4">PepSY domain-containing protein</fullName>
    </recommendedName>
</protein>
<proteinExistence type="predicted"/>
<dbReference type="EMBL" id="PHFL01000026">
    <property type="protein sequence ID" value="RFM24791.1"/>
    <property type="molecule type" value="Genomic_DNA"/>
</dbReference>
<name>A0A395M291_9BACT</name>
<feature type="signal peptide" evidence="1">
    <location>
        <begin position="1"/>
        <end position="25"/>
    </location>
</feature>
<comment type="caution">
    <text evidence="2">The sequence shown here is derived from an EMBL/GenBank/DDBJ whole genome shotgun (WGS) entry which is preliminary data.</text>
</comment>
<keyword evidence="1" id="KW-0732">Signal</keyword>
<organism evidence="2 3">
    <name type="scientific">Candidatus Thermochlorobacter aerophilus</name>
    <dbReference type="NCBI Taxonomy" id="1868324"/>
    <lineage>
        <taxon>Bacteria</taxon>
        <taxon>Pseudomonadati</taxon>
        <taxon>Chlorobiota</taxon>
        <taxon>Chlorobiia</taxon>
        <taxon>Chlorobiales</taxon>
        <taxon>Candidatus Thermochlorobacteriaceae</taxon>
        <taxon>Candidatus Thermochlorobacter</taxon>
    </lineage>
</organism>
<evidence type="ECO:0000256" key="1">
    <source>
        <dbReference type="SAM" id="SignalP"/>
    </source>
</evidence>
<evidence type="ECO:0008006" key="4">
    <source>
        <dbReference type="Google" id="ProtNLM"/>
    </source>
</evidence>
<accession>A0A395M291</accession>
<gene>
    <name evidence="2" type="ORF">D0433_04050</name>
</gene>
<evidence type="ECO:0000313" key="3">
    <source>
        <dbReference type="Proteomes" id="UP000266389"/>
    </source>
</evidence>
<reference evidence="2 3" key="1">
    <citation type="journal article" date="2011" name="ISME J.">
        <title>Community ecology of hot spring cyanobacterial mats: predominant populations and their functional potential.</title>
        <authorList>
            <person name="Klatt C.G."/>
            <person name="Wood J.M."/>
            <person name="Rusch D.B."/>
            <person name="Bateson M.M."/>
            <person name="Hamamura N."/>
            <person name="Heidelberg J.F."/>
            <person name="Grossman A.R."/>
            <person name="Bhaya D."/>
            <person name="Cohan F.M."/>
            <person name="Kuhl M."/>
            <person name="Bryant D.A."/>
            <person name="Ward D.M."/>
        </authorList>
    </citation>
    <scope>NUCLEOTIDE SEQUENCE [LARGE SCALE GENOMIC DNA]</scope>
    <source>
        <strain evidence="2">OS</strain>
    </source>
</reference>
<sequence>MRKISLMAKCVGACLLYLCTMLPTTGLGQQQPYPLVLSYDKAAFRTFLKNYEAFKKKYRFNYLRERIDSVGCTIGQLAYAAQAIRLPLEKHLSEADTTAAILKALREFIDENSVLLNTTVREIVLVSMREVENAIVVKFERATYGKMRAGGNTRGQLEFVINRKGEIAVLACTATRVLAGLPQKAKVPIDKIYKMLLGKKLRFTVDEKHVQYEIDRIDVIKPALLCVYEDKEILVQTLENGETELSLKRAKVHLAYEVEIDIKYKKPIARIYIDAITGEELATEYPFLEEN</sequence>